<dbReference type="GO" id="GO:0000794">
    <property type="term" value="C:condensed nuclear chromosome"/>
    <property type="evidence" value="ECO:0007669"/>
    <property type="project" value="TreeGrafter"/>
</dbReference>
<dbReference type="OrthoDB" id="18797at2759"/>
<dbReference type="Proteomes" id="UP000235786">
    <property type="component" value="Unassembled WGS sequence"/>
</dbReference>
<dbReference type="GO" id="GO:0006302">
    <property type="term" value="P:double-strand break repair"/>
    <property type="evidence" value="ECO:0007669"/>
    <property type="project" value="InterPro"/>
</dbReference>
<dbReference type="SUPFAM" id="SSF52540">
    <property type="entry name" value="P-loop containing nucleoside triphosphate hydrolases"/>
    <property type="match status" value="1"/>
</dbReference>
<keyword evidence="12" id="KW-0234">DNA repair</keyword>
<dbReference type="GO" id="GO:0030870">
    <property type="term" value="C:Mre11 complex"/>
    <property type="evidence" value="ECO:0007669"/>
    <property type="project" value="InterPro"/>
</dbReference>
<feature type="coiled-coil region" evidence="15">
    <location>
        <begin position="393"/>
        <end position="431"/>
    </location>
</feature>
<comment type="similarity">
    <text evidence="4">Belongs to the SMC family. RAD50 subfamily.</text>
</comment>
<proteinExistence type="inferred from homology"/>
<organism evidence="18 19">
    <name type="scientific">Hyaloscypha variabilis (strain UAMH 11265 / GT02V1 / F)</name>
    <name type="common">Meliniomyces variabilis</name>
    <dbReference type="NCBI Taxonomy" id="1149755"/>
    <lineage>
        <taxon>Eukaryota</taxon>
        <taxon>Fungi</taxon>
        <taxon>Dikarya</taxon>
        <taxon>Ascomycota</taxon>
        <taxon>Pezizomycotina</taxon>
        <taxon>Leotiomycetes</taxon>
        <taxon>Helotiales</taxon>
        <taxon>Hyaloscyphaceae</taxon>
        <taxon>Hyaloscypha</taxon>
        <taxon>Hyaloscypha variabilis</taxon>
    </lineage>
</organism>
<evidence type="ECO:0000256" key="3">
    <source>
        <dbReference type="ARBA" id="ARBA00004286"/>
    </source>
</evidence>
<evidence type="ECO:0000256" key="8">
    <source>
        <dbReference type="ARBA" id="ARBA00022763"/>
    </source>
</evidence>
<dbReference type="Pfam" id="PF13476">
    <property type="entry name" value="AAA_23"/>
    <property type="match status" value="1"/>
</dbReference>
<dbReference type="GO" id="GO:0016887">
    <property type="term" value="F:ATP hydrolysis activity"/>
    <property type="evidence" value="ECO:0007669"/>
    <property type="project" value="InterPro"/>
</dbReference>
<evidence type="ECO:0000256" key="16">
    <source>
        <dbReference type="SAM" id="MobiDB-lite"/>
    </source>
</evidence>
<dbReference type="GO" id="GO:0000722">
    <property type="term" value="P:telomere maintenance via recombination"/>
    <property type="evidence" value="ECO:0007669"/>
    <property type="project" value="TreeGrafter"/>
</dbReference>
<accession>A0A2J6RJ79</accession>
<name>A0A2J6RJ79_HYAVF</name>
<evidence type="ECO:0000256" key="7">
    <source>
        <dbReference type="ARBA" id="ARBA00022723"/>
    </source>
</evidence>
<dbReference type="InterPro" id="IPR038729">
    <property type="entry name" value="Rad50/SbcC_AAA"/>
</dbReference>
<feature type="region of interest" description="Disordered" evidence="16">
    <location>
        <begin position="330"/>
        <end position="351"/>
    </location>
</feature>
<evidence type="ECO:0000256" key="9">
    <source>
        <dbReference type="ARBA" id="ARBA00022801"/>
    </source>
</evidence>
<evidence type="ECO:0000256" key="4">
    <source>
        <dbReference type="ARBA" id="ARBA00009439"/>
    </source>
</evidence>
<feature type="coiled-coil region" evidence="15">
    <location>
        <begin position="850"/>
        <end position="908"/>
    </location>
</feature>
<dbReference type="InterPro" id="IPR004584">
    <property type="entry name" value="Rad50_eukaryotes"/>
</dbReference>
<dbReference type="STRING" id="1149755.A0A2J6RJ79"/>
<reference evidence="18 19" key="1">
    <citation type="submission" date="2016-04" db="EMBL/GenBank/DDBJ databases">
        <title>A degradative enzymes factory behind the ericoid mycorrhizal symbiosis.</title>
        <authorList>
            <consortium name="DOE Joint Genome Institute"/>
            <person name="Martino E."/>
            <person name="Morin E."/>
            <person name="Grelet G."/>
            <person name="Kuo A."/>
            <person name="Kohler A."/>
            <person name="Daghino S."/>
            <person name="Barry K."/>
            <person name="Choi C."/>
            <person name="Cichocki N."/>
            <person name="Clum A."/>
            <person name="Copeland A."/>
            <person name="Hainaut M."/>
            <person name="Haridas S."/>
            <person name="Labutti K."/>
            <person name="Lindquist E."/>
            <person name="Lipzen A."/>
            <person name="Khouja H.-R."/>
            <person name="Murat C."/>
            <person name="Ohm R."/>
            <person name="Olson A."/>
            <person name="Spatafora J."/>
            <person name="Veneault-Fourrey C."/>
            <person name="Henrissat B."/>
            <person name="Grigoriev I."/>
            <person name="Martin F."/>
            <person name="Perotto S."/>
        </authorList>
    </citation>
    <scope>NUCLEOTIDE SEQUENCE [LARGE SCALE GENOMIC DNA]</scope>
    <source>
        <strain evidence="18 19">F</strain>
    </source>
</reference>
<dbReference type="NCBIfam" id="TIGR00606">
    <property type="entry name" value="rad50"/>
    <property type="match status" value="1"/>
</dbReference>
<evidence type="ECO:0000259" key="17">
    <source>
        <dbReference type="Pfam" id="PF13476"/>
    </source>
</evidence>
<dbReference type="GO" id="GO:0003691">
    <property type="term" value="F:double-stranded telomeric DNA binding"/>
    <property type="evidence" value="ECO:0007669"/>
    <property type="project" value="TreeGrafter"/>
</dbReference>
<evidence type="ECO:0000256" key="13">
    <source>
        <dbReference type="ARBA" id="ARBA00023242"/>
    </source>
</evidence>
<feature type="compositionally biased region" description="Basic and acidic residues" evidence="16">
    <location>
        <begin position="336"/>
        <end position="351"/>
    </location>
</feature>
<evidence type="ECO:0000256" key="11">
    <source>
        <dbReference type="ARBA" id="ARBA00023054"/>
    </source>
</evidence>
<comment type="subcellular location">
    <subcellularLocation>
        <location evidence="3">Chromosome</location>
    </subcellularLocation>
    <subcellularLocation>
        <location evidence="2">Nucleus</location>
    </subcellularLocation>
</comment>
<dbReference type="GO" id="GO:0070192">
    <property type="term" value="P:chromosome organization involved in meiotic cell cycle"/>
    <property type="evidence" value="ECO:0007669"/>
    <property type="project" value="TreeGrafter"/>
</dbReference>
<dbReference type="GO" id="GO:0051880">
    <property type="term" value="F:G-quadruplex DNA binding"/>
    <property type="evidence" value="ECO:0007669"/>
    <property type="project" value="TreeGrafter"/>
</dbReference>
<dbReference type="GO" id="GO:0046872">
    <property type="term" value="F:metal ion binding"/>
    <property type="evidence" value="ECO:0007669"/>
    <property type="project" value="UniProtKB-KW"/>
</dbReference>
<gene>
    <name evidence="18" type="ORF">L207DRAFT_463286</name>
</gene>
<feature type="coiled-coil region" evidence="15">
    <location>
        <begin position="463"/>
        <end position="544"/>
    </location>
</feature>
<dbReference type="GO" id="GO:0007004">
    <property type="term" value="P:telomere maintenance via telomerase"/>
    <property type="evidence" value="ECO:0007669"/>
    <property type="project" value="TreeGrafter"/>
</dbReference>
<evidence type="ECO:0000313" key="18">
    <source>
        <dbReference type="EMBL" id="PMD38547.1"/>
    </source>
</evidence>
<feature type="domain" description="Rad50/SbcC-type AAA" evidence="17">
    <location>
        <begin position="6"/>
        <end position="246"/>
    </location>
</feature>
<sequence length="1309" mass="150124">MSQIEKMRIQGIRSFDNRTPQTIEFHAPLTLIVGFNGSGKTTIIECLKYGSTGQLPPNSTGGAFIHDPKLCAEAEVLGQVKLQFRNAANSKLVVTRSMSVTVKKSKTTFKTLDCELLMDHHGERVTMSTKVAQMNKVIPMQMGVPPAIIENVIFCHQDESLWPMSEPSKLKVKFDEIFEAQKYSKAVDSIKSLAKTHGAKLGQLVIHEANNKTTKDRAERAHRQILLLEEAVEEIRAKMTIVDQDIVEAEKDQKEKHRYAIRALGIVDELRTKTQKAESLQSTISDLRINLVERHESDEYLQSTLEEFEERMADYKHQLNQHTAQYQELETSANDSRQKMSSKQEEQGKYRAEKEQYEKYLEERLLLVKEAARTHSIRGYEDDIDEEEITQFVDRVKKTLRDRDAELEAINQETNEQLRTTQADLSALETRKVTRTEKKLAAQQIITSNNKKMDDKMKEVSMIQTEEGEMAVLNRSLNDIKARLAQASSSFEAAAWGNAIKAEDNRLAELETESKRLRDDVFKLEKLAKDNASLEHQRTLVKEKQTSLDTLLSTYAEQLNLVIGSDWLPDTLQREFQAILDQRSQSLADAKRQQDLAHQLLRDEEFKLKNTRSTLLQKKEEKQKSQTILLSVPTVEGIPLSNVDNYLQELEALEKERNNIRQDLDGIAYVSKYYNQGLEIIRTKNCCRLCERSFTDKKEKSAAMDKIEKQLAKLVQKELEDDLKILEADFKTANTARSHYDLFKKLRDTEIPALETDVDRLESKKKTLVQRLEQCDSEVNKEESAKRDVEALLPTVSDIARYSPEISKLKTDIARISSQQKLSGNFLSAEEIEKQTASCDERIKVVRNTRARMHNDKESAINEITRLERESNDISTKISKGNAEFEKKQRLLNEVRELRENTNQQSEVIREADESLISLGPQIAKARALHEDTQRRGQAKAKNVQAEKFKLDQTVSKFNLIQLNIDSYIHNGGPANLTSCQREIKTLEQQAKKIMADTKVVADAANAMKKVIDNSEHEKRTIQDNIRYRKNVRDLEEVKAEIAKLKDRNVTDDYDLLQREAQRADSHWQELQSTRGHLSGTYTAKNSQLAELVAEYDREYKDAAEKYKEMHIQVETTKAAIEDMKKYSSALDSAIMKFHSLKMQEINAIAGELWRSTYQGTDVDTIMIRSENDTANTTTKRSYNYRVVMVKQDAEMDMRGRCSAGQKVLACIIIRLALAECFGMNCGVIALDEPTTNLDQDNIRALAQSLNKIIRNRRHQSNFQLIIITHDEEFLREMKCSEFGEHYWRVSRNADQKSVIEKQSLAGMM</sequence>
<keyword evidence="19" id="KW-1185">Reference proteome</keyword>
<comment type="cofactor">
    <cofactor evidence="1">
        <name>Zn(2+)</name>
        <dbReference type="ChEBI" id="CHEBI:29105"/>
    </cofactor>
</comment>
<evidence type="ECO:0000256" key="1">
    <source>
        <dbReference type="ARBA" id="ARBA00001947"/>
    </source>
</evidence>
<keyword evidence="11 15" id="KW-0175">Coiled coil</keyword>
<feature type="coiled-coil region" evidence="15">
    <location>
        <begin position="697"/>
        <end position="778"/>
    </location>
</feature>
<keyword evidence="7" id="KW-0479">Metal-binding</keyword>
<keyword evidence="13" id="KW-0539">Nucleus</keyword>
<protein>
    <recommendedName>
        <fullName evidence="5">DNA repair protein RAD50</fullName>
    </recommendedName>
</protein>
<evidence type="ECO:0000256" key="2">
    <source>
        <dbReference type="ARBA" id="ARBA00004123"/>
    </source>
</evidence>
<dbReference type="FunFam" id="3.40.50.300:FF:000947">
    <property type="entry name" value="DNA repair protein RAD50"/>
    <property type="match status" value="1"/>
</dbReference>
<feature type="coiled-coil region" evidence="15">
    <location>
        <begin position="1086"/>
        <end position="1113"/>
    </location>
</feature>
<evidence type="ECO:0000256" key="12">
    <source>
        <dbReference type="ARBA" id="ARBA00023204"/>
    </source>
</evidence>
<dbReference type="PANTHER" id="PTHR18867">
    <property type="entry name" value="RAD50"/>
    <property type="match status" value="1"/>
</dbReference>
<dbReference type="FunFam" id="3.40.50.300:FF:001195">
    <property type="entry name" value="DNA repair protein rad50"/>
    <property type="match status" value="1"/>
</dbReference>
<keyword evidence="8" id="KW-0227">DNA damage</keyword>
<evidence type="ECO:0000313" key="19">
    <source>
        <dbReference type="Proteomes" id="UP000235786"/>
    </source>
</evidence>
<evidence type="ECO:0000256" key="5">
    <source>
        <dbReference type="ARBA" id="ARBA00017893"/>
    </source>
</evidence>
<dbReference type="PANTHER" id="PTHR18867:SF12">
    <property type="entry name" value="DNA REPAIR PROTEIN RAD50"/>
    <property type="match status" value="1"/>
</dbReference>
<dbReference type="GO" id="GO:0043047">
    <property type="term" value="F:single-stranded telomeric DNA binding"/>
    <property type="evidence" value="ECO:0007669"/>
    <property type="project" value="TreeGrafter"/>
</dbReference>
<keyword evidence="9" id="KW-0378">Hydrolase</keyword>
<keyword evidence="10" id="KW-0862">Zinc</keyword>
<dbReference type="InterPro" id="IPR027417">
    <property type="entry name" value="P-loop_NTPase"/>
</dbReference>
<dbReference type="EMBL" id="KZ613948">
    <property type="protein sequence ID" value="PMD38547.1"/>
    <property type="molecule type" value="Genomic_DNA"/>
</dbReference>
<evidence type="ECO:0000256" key="6">
    <source>
        <dbReference type="ARBA" id="ARBA00022454"/>
    </source>
</evidence>
<dbReference type="Gene3D" id="3.40.50.300">
    <property type="entry name" value="P-loop containing nucleotide triphosphate hydrolases"/>
    <property type="match status" value="2"/>
</dbReference>
<keyword evidence="6" id="KW-0158">Chromosome</keyword>
<evidence type="ECO:0000256" key="15">
    <source>
        <dbReference type="SAM" id="Coils"/>
    </source>
</evidence>
<comment type="catalytic activity">
    <reaction evidence="14">
        <text>ATP + H2O = ADP + phosphate + H(+)</text>
        <dbReference type="Rhea" id="RHEA:13065"/>
        <dbReference type="ChEBI" id="CHEBI:15377"/>
        <dbReference type="ChEBI" id="CHEBI:15378"/>
        <dbReference type="ChEBI" id="CHEBI:30616"/>
        <dbReference type="ChEBI" id="CHEBI:43474"/>
        <dbReference type="ChEBI" id="CHEBI:456216"/>
    </reaction>
</comment>
<evidence type="ECO:0000256" key="14">
    <source>
        <dbReference type="ARBA" id="ARBA00049360"/>
    </source>
</evidence>
<dbReference type="Pfam" id="PF13558">
    <property type="entry name" value="SbcC_Walker_B"/>
    <property type="match status" value="1"/>
</dbReference>
<evidence type="ECO:0000256" key="10">
    <source>
        <dbReference type="ARBA" id="ARBA00022833"/>
    </source>
</evidence>